<dbReference type="InterPro" id="IPR003445">
    <property type="entry name" value="Cat_transpt"/>
</dbReference>
<evidence type="ECO:0000256" key="7">
    <source>
        <dbReference type="ARBA" id="ARBA00023136"/>
    </source>
</evidence>
<keyword evidence="10" id="KW-1185">Reference proteome</keyword>
<evidence type="ECO:0000256" key="1">
    <source>
        <dbReference type="ARBA" id="ARBA00004651"/>
    </source>
</evidence>
<keyword evidence="5 8" id="KW-1133">Transmembrane helix</keyword>
<feature type="transmembrane region" description="Helical" evidence="8">
    <location>
        <begin position="74"/>
        <end position="97"/>
    </location>
</feature>
<feature type="transmembrane region" description="Helical" evidence="8">
    <location>
        <begin position="127"/>
        <end position="151"/>
    </location>
</feature>
<dbReference type="Pfam" id="PF02386">
    <property type="entry name" value="TrkH"/>
    <property type="match status" value="1"/>
</dbReference>
<evidence type="ECO:0000313" key="10">
    <source>
        <dbReference type="Proteomes" id="UP000188993"/>
    </source>
</evidence>
<evidence type="ECO:0000256" key="5">
    <source>
        <dbReference type="ARBA" id="ARBA00022989"/>
    </source>
</evidence>
<feature type="transmembrane region" description="Helical" evidence="8">
    <location>
        <begin position="312"/>
        <end position="340"/>
    </location>
</feature>
<dbReference type="STRING" id="708126.BW727_101659"/>
<evidence type="ECO:0000256" key="4">
    <source>
        <dbReference type="ARBA" id="ARBA00022692"/>
    </source>
</evidence>
<organism evidence="9 10">
    <name type="scientific">Jeotgalibaca dankookensis</name>
    <dbReference type="NCBI Taxonomy" id="708126"/>
    <lineage>
        <taxon>Bacteria</taxon>
        <taxon>Bacillati</taxon>
        <taxon>Bacillota</taxon>
        <taxon>Bacilli</taxon>
        <taxon>Lactobacillales</taxon>
        <taxon>Carnobacteriaceae</taxon>
        <taxon>Jeotgalibaca</taxon>
    </lineage>
</organism>
<accession>A0A1S6IR67</accession>
<keyword evidence="3" id="KW-1003">Cell membrane</keyword>
<name>A0A1S6IR67_9LACT</name>
<dbReference type="Proteomes" id="UP000188993">
    <property type="component" value="Chromosome"/>
</dbReference>
<dbReference type="PANTHER" id="PTHR32024:SF1">
    <property type="entry name" value="KTR SYSTEM POTASSIUM UPTAKE PROTEIN B"/>
    <property type="match status" value="1"/>
</dbReference>
<evidence type="ECO:0000256" key="6">
    <source>
        <dbReference type="ARBA" id="ARBA00023065"/>
    </source>
</evidence>
<dbReference type="EMBL" id="CP019728">
    <property type="protein sequence ID" value="AQS54024.1"/>
    <property type="molecule type" value="Genomic_DNA"/>
</dbReference>
<evidence type="ECO:0000256" key="2">
    <source>
        <dbReference type="ARBA" id="ARBA00022448"/>
    </source>
</evidence>
<dbReference type="GO" id="GO:0008324">
    <property type="term" value="F:monoatomic cation transmembrane transporter activity"/>
    <property type="evidence" value="ECO:0007669"/>
    <property type="project" value="InterPro"/>
</dbReference>
<dbReference type="KEGG" id="jda:BW727_101659"/>
<dbReference type="OrthoDB" id="9810952at2"/>
<dbReference type="GO" id="GO:0005886">
    <property type="term" value="C:plasma membrane"/>
    <property type="evidence" value="ECO:0007669"/>
    <property type="project" value="UniProtKB-SubCell"/>
</dbReference>
<dbReference type="RefSeq" id="WP_077795828.1">
    <property type="nucleotide sequence ID" value="NZ_BBYN01000030.1"/>
</dbReference>
<comment type="subcellular location">
    <subcellularLocation>
        <location evidence="1">Cell membrane</location>
        <topology evidence="1">Multi-pass membrane protein</topology>
    </subcellularLocation>
</comment>
<evidence type="ECO:0000256" key="3">
    <source>
        <dbReference type="ARBA" id="ARBA00022475"/>
    </source>
</evidence>
<proteinExistence type="predicted"/>
<evidence type="ECO:0000313" key="9">
    <source>
        <dbReference type="EMBL" id="AQS54024.1"/>
    </source>
</evidence>
<feature type="transmembrane region" description="Helical" evidence="8">
    <location>
        <begin position="15"/>
        <end position="32"/>
    </location>
</feature>
<keyword evidence="6" id="KW-0406">Ion transport</keyword>
<feature type="transmembrane region" description="Helical" evidence="8">
    <location>
        <begin position="418"/>
        <end position="438"/>
    </location>
</feature>
<feature type="transmembrane region" description="Helical" evidence="8">
    <location>
        <begin position="44"/>
        <end position="62"/>
    </location>
</feature>
<protein>
    <submittedName>
        <fullName evidence="9">Ktr system potassium uptake protein B</fullName>
    </submittedName>
</protein>
<reference evidence="9 10" key="1">
    <citation type="journal article" date="2014" name="Int. J. Syst. Evol. Microbiol.">
        <title>Jeotgalibaca dankookensis gen. nov., sp. nov., a member of the family Carnobacteriaceae, isolated from seujeot (Korean traditional food).</title>
        <authorList>
            <person name="Lee D.G."/>
            <person name="Trujillo M.E."/>
            <person name="Kang H."/>
            <person name="Ahn T.Y."/>
        </authorList>
    </citation>
    <scope>NUCLEOTIDE SEQUENCE [LARGE SCALE GENOMIC DNA]</scope>
    <source>
        <strain evidence="9 10">EX-07</strain>
    </source>
</reference>
<keyword evidence="4 8" id="KW-0812">Transmembrane</keyword>
<feature type="transmembrane region" description="Helical" evidence="8">
    <location>
        <begin position="239"/>
        <end position="262"/>
    </location>
</feature>
<gene>
    <name evidence="9" type="primary">ktrB</name>
    <name evidence="9" type="ORF">BW727_101659</name>
</gene>
<dbReference type="GO" id="GO:0030001">
    <property type="term" value="P:metal ion transport"/>
    <property type="evidence" value="ECO:0007669"/>
    <property type="project" value="UniProtKB-ARBA"/>
</dbReference>
<keyword evidence="2" id="KW-0813">Transport</keyword>
<evidence type="ECO:0000256" key="8">
    <source>
        <dbReference type="SAM" id="Phobius"/>
    </source>
</evidence>
<feature type="transmembrane region" description="Helical" evidence="8">
    <location>
        <begin position="192"/>
        <end position="218"/>
    </location>
</feature>
<dbReference type="PANTHER" id="PTHR32024">
    <property type="entry name" value="TRK SYSTEM POTASSIUM UPTAKE PROTEIN TRKG-RELATED"/>
    <property type="match status" value="1"/>
</dbReference>
<sequence length="461" mass="50268">MFLKYFEKWSTSQKIAASFAAVSFIGSILLSLPISQLPTSNATYVDNLFSSISMVCVTGLFTESIADSYTLFGQIVSLILIQIGGLGLMTLIAIFVLRLSKGKIGFKNKLAVQQGINRGDSQDFRNFIYIIIKYTFVIEGIGMILLSFYFVPELGWSRGLFTSLFLAVSAFCNAGFDILGNSSLTQFVHNPLINLTIASLIILGGIGFSVWFDVAHLIKTNQKAKTSSSLIKQIRTLTIHTRLTITMTLGLLLTGTLLFFIAEYANPESIGSFSLGEKVLASFFHTVTMRTAGFATVDYTGITPFSMFTSTVFMFIGGSPGGTAGGMKTTTIAIVLLLFYNELRGQDNVNVYYHTITKSIVKQSLVIFISMLSVLLLGASLLLLFNPHVNPLFLIFEAVSALGTVGVTANLTPSLSRMSHFVIMFLMFAGRIGPITLLDSLIRKNKAVKDILYSKGSLIIG</sequence>
<feature type="transmembrane region" description="Helical" evidence="8">
    <location>
        <begin position="360"/>
        <end position="385"/>
    </location>
</feature>
<keyword evidence="7 8" id="KW-0472">Membrane</keyword>
<dbReference type="AlphaFoldDB" id="A0A1S6IR67"/>